<feature type="non-terminal residue" evidence="1">
    <location>
        <position position="1"/>
    </location>
</feature>
<dbReference type="EMBL" id="KK113376">
    <property type="protein sequence ID" value="KFM60039.1"/>
    <property type="molecule type" value="Genomic_DNA"/>
</dbReference>
<reference evidence="1 2" key="1">
    <citation type="submission" date="2013-11" db="EMBL/GenBank/DDBJ databases">
        <title>Genome sequencing of Stegodyphus mimosarum.</title>
        <authorList>
            <person name="Bechsgaard J."/>
        </authorList>
    </citation>
    <scope>NUCLEOTIDE SEQUENCE [LARGE SCALE GENOMIC DNA]</scope>
</reference>
<evidence type="ECO:0000313" key="1">
    <source>
        <dbReference type="EMBL" id="KFM60039.1"/>
    </source>
</evidence>
<feature type="non-terminal residue" evidence="1">
    <location>
        <position position="34"/>
    </location>
</feature>
<gene>
    <name evidence="1" type="ORF">X975_01366</name>
</gene>
<protein>
    <submittedName>
        <fullName evidence="1">Uncharacterized protein</fullName>
    </submittedName>
</protein>
<name>A0A087T4K0_STEMI</name>
<dbReference type="Proteomes" id="UP000054359">
    <property type="component" value="Unassembled WGS sequence"/>
</dbReference>
<proteinExistence type="predicted"/>
<sequence length="34" mass="4106">DLLLISSKINSEQEEYKLKRRRFYRTSSSRNLSS</sequence>
<evidence type="ECO:0000313" key="2">
    <source>
        <dbReference type="Proteomes" id="UP000054359"/>
    </source>
</evidence>
<organism evidence="1 2">
    <name type="scientific">Stegodyphus mimosarum</name>
    <name type="common">African social velvet spider</name>
    <dbReference type="NCBI Taxonomy" id="407821"/>
    <lineage>
        <taxon>Eukaryota</taxon>
        <taxon>Metazoa</taxon>
        <taxon>Ecdysozoa</taxon>
        <taxon>Arthropoda</taxon>
        <taxon>Chelicerata</taxon>
        <taxon>Arachnida</taxon>
        <taxon>Araneae</taxon>
        <taxon>Araneomorphae</taxon>
        <taxon>Entelegynae</taxon>
        <taxon>Eresoidea</taxon>
        <taxon>Eresidae</taxon>
        <taxon>Stegodyphus</taxon>
    </lineage>
</organism>
<accession>A0A087T4K0</accession>
<keyword evidence="2" id="KW-1185">Reference proteome</keyword>
<dbReference type="AlphaFoldDB" id="A0A087T4K0"/>